<dbReference type="Proteomes" id="UP000324222">
    <property type="component" value="Unassembled WGS sequence"/>
</dbReference>
<comment type="caution">
    <text evidence="2">The sequence shown here is derived from an EMBL/GenBank/DDBJ whole genome shotgun (WGS) entry which is preliminary data.</text>
</comment>
<feature type="region of interest" description="Disordered" evidence="1">
    <location>
        <begin position="135"/>
        <end position="166"/>
    </location>
</feature>
<feature type="compositionally biased region" description="Pro residues" evidence="1">
    <location>
        <begin position="151"/>
        <end position="161"/>
    </location>
</feature>
<name>A0A5B7GWD4_PORTR</name>
<evidence type="ECO:0000313" key="2">
    <source>
        <dbReference type="EMBL" id="MPC61527.1"/>
    </source>
</evidence>
<reference evidence="2 3" key="1">
    <citation type="submission" date="2019-05" db="EMBL/GenBank/DDBJ databases">
        <title>Another draft genome of Portunus trituberculatus and its Hox gene families provides insights of decapod evolution.</title>
        <authorList>
            <person name="Jeong J.-H."/>
            <person name="Song I."/>
            <person name="Kim S."/>
            <person name="Choi T."/>
            <person name="Kim D."/>
            <person name="Ryu S."/>
            <person name="Kim W."/>
        </authorList>
    </citation>
    <scope>NUCLEOTIDE SEQUENCE [LARGE SCALE GENOMIC DNA]</scope>
    <source>
        <tissue evidence="2">Muscle</tissue>
    </source>
</reference>
<keyword evidence="3" id="KW-1185">Reference proteome</keyword>
<proteinExistence type="predicted"/>
<sequence length="238" mass="25430">MSLGGGLSFPAVIIFHDSLLVREVSFLIKEAVVAIVCIFLPPQSTLKRCLARHHTARRPPLTARGGVALQWATAPRGHTAAGPKTNHLTKGIKQSRPSTIISSRCDIVGPTAKRGKKSAFESPLKTAFCGAAAAEARSARRGRARGSHHTPLPPPPPPPPAHHYAPPILVSCFTSNYRSAIKAAPESQGSEARRLTAAGGTRETQQRRRWQQRCGGGGGEHLIPRAGRCLTDPRRPPG</sequence>
<dbReference type="EMBL" id="VSRR010018617">
    <property type="protein sequence ID" value="MPC61527.1"/>
    <property type="molecule type" value="Genomic_DNA"/>
</dbReference>
<dbReference type="AlphaFoldDB" id="A0A5B7GWD4"/>
<organism evidence="2 3">
    <name type="scientific">Portunus trituberculatus</name>
    <name type="common">Swimming crab</name>
    <name type="synonym">Neptunus trituberculatus</name>
    <dbReference type="NCBI Taxonomy" id="210409"/>
    <lineage>
        <taxon>Eukaryota</taxon>
        <taxon>Metazoa</taxon>
        <taxon>Ecdysozoa</taxon>
        <taxon>Arthropoda</taxon>
        <taxon>Crustacea</taxon>
        <taxon>Multicrustacea</taxon>
        <taxon>Malacostraca</taxon>
        <taxon>Eumalacostraca</taxon>
        <taxon>Eucarida</taxon>
        <taxon>Decapoda</taxon>
        <taxon>Pleocyemata</taxon>
        <taxon>Brachyura</taxon>
        <taxon>Eubrachyura</taxon>
        <taxon>Portunoidea</taxon>
        <taxon>Portunidae</taxon>
        <taxon>Portuninae</taxon>
        <taxon>Portunus</taxon>
    </lineage>
</organism>
<evidence type="ECO:0000313" key="3">
    <source>
        <dbReference type="Proteomes" id="UP000324222"/>
    </source>
</evidence>
<feature type="region of interest" description="Disordered" evidence="1">
    <location>
        <begin position="183"/>
        <end position="238"/>
    </location>
</feature>
<accession>A0A5B7GWD4</accession>
<protein>
    <submittedName>
        <fullName evidence="2">Uncharacterized protein</fullName>
    </submittedName>
</protein>
<evidence type="ECO:0000256" key="1">
    <source>
        <dbReference type="SAM" id="MobiDB-lite"/>
    </source>
</evidence>
<gene>
    <name evidence="2" type="ORF">E2C01_055600</name>
</gene>
<feature type="compositionally biased region" description="Basic residues" evidence="1">
    <location>
        <begin position="139"/>
        <end position="148"/>
    </location>
</feature>